<accession>A0A2P2IW75</accession>
<sequence>MAQIMFSSFSSIPSKTATLCPHTSKIWRQY</sequence>
<dbReference type="EMBL" id="GGEC01004988">
    <property type="protein sequence ID" value="MBW85471.1"/>
    <property type="molecule type" value="Transcribed_RNA"/>
</dbReference>
<proteinExistence type="predicted"/>
<protein>
    <submittedName>
        <fullName evidence="1">Uncharacterized protein</fullName>
    </submittedName>
</protein>
<evidence type="ECO:0000313" key="1">
    <source>
        <dbReference type="EMBL" id="MBW85471.1"/>
    </source>
</evidence>
<organism evidence="1">
    <name type="scientific">Rhizophora mucronata</name>
    <name type="common">Asiatic mangrove</name>
    <dbReference type="NCBI Taxonomy" id="61149"/>
    <lineage>
        <taxon>Eukaryota</taxon>
        <taxon>Viridiplantae</taxon>
        <taxon>Streptophyta</taxon>
        <taxon>Embryophyta</taxon>
        <taxon>Tracheophyta</taxon>
        <taxon>Spermatophyta</taxon>
        <taxon>Magnoliopsida</taxon>
        <taxon>eudicotyledons</taxon>
        <taxon>Gunneridae</taxon>
        <taxon>Pentapetalae</taxon>
        <taxon>rosids</taxon>
        <taxon>fabids</taxon>
        <taxon>Malpighiales</taxon>
        <taxon>Rhizophoraceae</taxon>
        <taxon>Rhizophora</taxon>
    </lineage>
</organism>
<reference evidence="1" key="1">
    <citation type="submission" date="2018-02" db="EMBL/GenBank/DDBJ databases">
        <title>Rhizophora mucronata_Transcriptome.</title>
        <authorList>
            <person name="Meera S.P."/>
            <person name="Sreeshan A."/>
            <person name="Augustine A."/>
        </authorList>
    </citation>
    <scope>NUCLEOTIDE SEQUENCE</scope>
    <source>
        <tissue evidence="1">Leaf</tissue>
    </source>
</reference>
<name>A0A2P2IW75_RHIMU</name>
<dbReference type="AlphaFoldDB" id="A0A2P2IW75"/>